<dbReference type="InterPro" id="IPR029071">
    <property type="entry name" value="Ubiquitin-like_domsf"/>
</dbReference>
<dbReference type="PANTHER" id="PTHR14557">
    <property type="entry name" value="PROTEIN C7ORF21"/>
    <property type="match status" value="1"/>
</dbReference>
<dbReference type="OrthoDB" id="161999at2759"/>
<feature type="compositionally biased region" description="Basic and acidic residues" evidence="1">
    <location>
        <begin position="95"/>
        <end position="106"/>
    </location>
</feature>
<dbReference type="Gene3D" id="3.10.20.90">
    <property type="entry name" value="Phosphatidylinositol 3-kinase Catalytic Subunit, Chain A, domain 1"/>
    <property type="match status" value="1"/>
</dbReference>
<feature type="region of interest" description="Disordered" evidence="1">
    <location>
        <begin position="56"/>
        <end position="77"/>
    </location>
</feature>
<evidence type="ECO:0000313" key="4">
    <source>
        <dbReference type="Proteomes" id="UP000887013"/>
    </source>
</evidence>
<proteinExistence type="predicted"/>
<dbReference type="InterPro" id="IPR040352">
    <property type="entry name" value="TMUB1/2"/>
</dbReference>
<feature type="compositionally biased region" description="Acidic residues" evidence="1">
    <location>
        <begin position="123"/>
        <end position="132"/>
    </location>
</feature>
<evidence type="ECO:0000256" key="1">
    <source>
        <dbReference type="SAM" id="MobiDB-lite"/>
    </source>
</evidence>
<dbReference type="AlphaFoldDB" id="A0A8X6UJ61"/>
<accession>A0A8X6UJ61</accession>
<dbReference type="CDD" id="cd17057">
    <property type="entry name" value="Ubl_TMUB1_like"/>
    <property type="match status" value="1"/>
</dbReference>
<comment type="caution">
    <text evidence="3">The sequence shown here is derived from an EMBL/GenBank/DDBJ whole genome shotgun (WGS) entry which is preliminary data.</text>
</comment>
<dbReference type="EMBL" id="BMAW01081025">
    <property type="protein sequence ID" value="GFU22552.1"/>
    <property type="molecule type" value="Genomic_DNA"/>
</dbReference>
<dbReference type="InterPro" id="IPR000626">
    <property type="entry name" value="Ubiquitin-like_dom"/>
</dbReference>
<keyword evidence="4" id="KW-1185">Reference proteome</keyword>
<dbReference type="Proteomes" id="UP000887013">
    <property type="component" value="Unassembled WGS sequence"/>
</dbReference>
<dbReference type="GO" id="GO:0036503">
    <property type="term" value="P:ERAD pathway"/>
    <property type="evidence" value="ECO:0007669"/>
    <property type="project" value="InterPro"/>
</dbReference>
<dbReference type="PROSITE" id="PS50053">
    <property type="entry name" value="UBIQUITIN_2"/>
    <property type="match status" value="1"/>
</dbReference>
<name>A0A8X6UJ61_NEPPI</name>
<evidence type="ECO:0000313" key="3">
    <source>
        <dbReference type="EMBL" id="GFU22552.1"/>
    </source>
</evidence>
<protein>
    <submittedName>
        <fullName evidence="3">Ubiquitin-like domain-containing protein</fullName>
    </submittedName>
</protein>
<feature type="region of interest" description="Disordered" evidence="1">
    <location>
        <begin position="90"/>
        <end position="142"/>
    </location>
</feature>
<feature type="domain" description="Ubiquitin-like" evidence="2">
    <location>
        <begin position="143"/>
        <end position="211"/>
    </location>
</feature>
<evidence type="ECO:0000259" key="2">
    <source>
        <dbReference type="PROSITE" id="PS50053"/>
    </source>
</evidence>
<dbReference type="SUPFAM" id="SSF54236">
    <property type="entry name" value="Ubiquitin-like"/>
    <property type="match status" value="1"/>
</dbReference>
<sequence>MNSRSLNNELSTPSTLVTFIGNGSQLYSVSPAHTRTLPVQRELPSQQSPVAQVTNLEPPANNRTLPPFNPSNLPLSRSQDALSLGISVEEVGNDTEDHNSSDEARPSETGAEDVESETPTAPTEEDQTENVEEQSTQSDSSGIRIRLKYLDDTERTVRSDPFINIADFKRSHFSEDLANNKVVRLIFCGHLLRDNSTLESYRVVDNSVIHVQILQAQTNQNRSHVSQNTDLDLSNLLWPLVYFHNKEKFNAYQ</sequence>
<dbReference type="PANTHER" id="PTHR14557:SF5">
    <property type="entry name" value="UBIQUITIN-LIKE DOMAIN-CONTAINING PROTEIN"/>
    <property type="match status" value="1"/>
</dbReference>
<gene>
    <name evidence="3" type="primary">AVEN_261889_1</name>
    <name evidence="3" type="ORF">NPIL_175431</name>
</gene>
<reference evidence="3" key="1">
    <citation type="submission" date="2020-08" db="EMBL/GenBank/DDBJ databases">
        <title>Multicomponent nature underlies the extraordinary mechanical properties of spider dragline silk.</title>
        <authorList>
            <person name="Kono N."/>
            <person name="Nakamura H."/>
            <person name="Mori M."/>
            <person name="Yoshida Y."/>
            <person name="Ohtoshi R."/>
            <person name="Malay A.D."/>
            <person name="Moran D.A.P."/>
            <person name="Tomita M."/>
            <person name="Numata K."/>
            <person name="Arakawa K."/>
        </authorList>
    </citation>
    <scope>NUCLEOTIDE SEQUENCE</scope>
</reference>
<organism evidence="3 4">
    <name type="scientific">Nephila pilipes</name>
    <name type="common">Giant wood spider</name>
    <name type="synonym">Nephila maculata</name>
    <dbReference type="NCBI Taxonomy" id="299642"/>
    <lineage>
        <taxon>Eukaryota</taxon>
        <taxon>Metazoa</taxon>
        <taxon>Ecdysozoa</taxon>
        <taxon>Arthropoda</taxon>
        <taxon>Chelicerata</taxon>
        <taxon>Arachnida</taxon>
        <taxon>Araneae</taxon>
        <taxon>Araneomorphae</taxon>
        <taxon>Entelegynae</taxon>
        <taxon>Araneoidea</taxon>
        <taxon>Nephilidae</taxon>
        <taxon>Nephila</taxon>
    </lineage>
</organism>
<dbReference type="Pfam" id="PF00240">
    <property type="entry name" value="ubiquitin"/>
    <property type="match status" value="1"/>
</dbReference>